<dbReference type="Pfam" id="PF00069">
    <property type="entry name" value="Pkinase"/>
    <property type="match status" value="1"/>
</dbReference>
<keyword evidence="7" id="KW-0418">Kinase</keyword>
<feature type="binding site" evidence="4">
    <location>
        <position position="54"/>
    </location>
    <ligand>
        <name>ATP</name>
        <dbReference type="ChEBI" id="CHEBI:30616"/>
    </ligand>
</feature>
<dbReference type="InterPro" id="IPR011009">
    <property type="entry name" value="Kinase-like_dom_sf"/>
</dbReference>
<gene>
    <name evidence="7" type="ORF">BLNAU_7639</name>
</gene>
<feature type="region of interest" description="Disordered" evidence="5">
    <location>
        <begin position="343"/>
        <end position="740"/>
    </location>
</feature>
<reference evidence="7 8" key="1">
    <citation type="journal article" date="2022" name="bioRxiv">
        <title>Genomics of Preaxostyla Flagellates Illuminates Evolutionary Transitions and the Path Towards Mitochondrial Loss.</title>
        <authorList>
            <person name="Novak L.V.F."/>
            <person name="Treitli S.C."/>
            <person name="Pyrih J."/>
            <person name="Halakuc P."/>
            <person name="Pipaliya S.V."/>
            <person name="Vacek V."/>
            <person name="Brzon O."/>
            <person name="Soukal P."/>
            <person name="Eme L."/>
            <person name="Dacks J.B."/>
            <person name="Karnkowska A."/>
            <person name="Elias M."/>
            <person name="Hampl V."/>
        </authorList>
    </citation>
    <scope>NUCLEOTIDE SEQUENCE [LARGE SCALE GENOMIC DNA]</scope>
    <source>
        <strain evidence="7">NAU3</strain>
        <tissue evidence="7">Gut</tissue>
    </source>
</reference>
<dbReference type="PANTHER" id="PTHR11909">
    <property type="entry name" value="CASEIN KINASE-RELATED"/>
    <property type="match status" value="1"/>
</dbReference>
<keyword evidence="3 4" id="KW-0067">ATP-binding</keyword>
<dbReference type="EMBL" id="JARBJD010000046">
    <property type="protein sequence ID" value="KAK2957482.1"/>
    <property type="molecule type" value="Genomic_DNA"/>
</dbReference>
<dbReference type="EC" id="2.7.11.1" evidence="1"/>
<feature type="compositionally biased region" description="Basic and acidic residues" evidence="5">
    <location>
        <begin position="343"/>
        <end position="353"/>
    </location>
</feature>
<evidence type="ECO:0000313" key="8">
    <source>
        <dbReference type="Proteomes" id="UP001281761"/>
    </source>
</evidence>
<dbReference type="SUPFAM" id="SSF56112">
    <property type="entry name" value="Protein kinase-like (PK-like)"/>
    <property type="match status" value="1"/>
</dbReference>
<evidence type="ECO:0000256" key="5">
    <source>
        <dbReference type="SAM" id="MobiDB-lite"/>
    </source>
</evidence>
<feature type="compositionally biased region" description="Basic and acidic residues" evidence="5">
    <location>
        <begin position="792"/>
        <end position="803"/>
    </location>
</feature>
<dbReference type="Gene3D" id="1.10.510.10">
    <property type="entry name" value="Transferase(Phosphotransferase) domain 1"/>
    <property type="match status" value="1"/>
</dbReference>
<feature type="compositionally biased region" description="Low complexity" evidence="5">
    <location>
        <begin position="871"/>
        <end position="881"/>
    </location>
</feature>
<feature type="compositionally biased region" description="Polar residues" evidence="5">
    <location>
        <begin position="700"/>
        <end position="728"/>
    </location>
</feature>
<evidence type="ECO:0000256" key="4">
    <source>
        <dbReference type="PROSITE-ProRule" id="PRU10141"/>
    </source>
</evidence>
<dbReference type="Proteomes" id="UP001281761">
    <property type="component" value="Unassembled WGS sequence"/>
</dbReference>
<evidence type="ECO:0000256" key="3">
    <source>
        <dbReference type="ARBA" id="ARBA00022840"/>
    </source>
</evidence>
<feature type="compositionally biased region" description="Polar residues" evidence="5">
    <location>
        <begin position="650"/>
        <end position="662"/>
    </location>
</feature>
<keyword evidence="8" id="KW-1185">Reference proteome</keyword>
<feature type="compositionally biased region" description="Basic and acidic residues" evidence="5">
    <location>
        <begin position="628"/>
        <end position="642"/>
    </location>
</feature>
<feature type="compositionally biased region" description="Basic and acidic residues" evidence="5">
    <location>
        <begin position="523"/>
        <end position="536"/>
    </location>
</feature>
<dbReference type="PROSITE" id="PS00107">
    <property type="entry name" value="PROTEIN_KINASE_ATP"/>
    <property type="match status" value="1"/>
</dbReference>
<sequence>MHPHSLRGSDNFERGEWIIANTFKVETNRPIGAGSFGEIYRGKIINTNEEIAIKLEKARTRQPQLYYETRLYRMLQGGPGIPSVKWFGVEGEYNIMVMDLLGSSLEDLFNKCGRRFSLKTTLMLADQLLSRVEYLHSKNFIHRDIKPDNFLIGRGDNATTVFMIDFGLAKRYRDSRTLQHIPYRETKGITGTVRYASINTHVGIEQSRRDDLEALGYMFVYFLKGQLPWQGVKAQSRRSKYNRIGEIKIGTHVEDLCRHIPQEFSQYISYVRDLRFDAKPDYDHLRRLFRLLFEREEYQFDMVFDWNLLASSQPGHHGPHARDNRDRVLDRGARIENVIRPLDPKGRAHETRNATRVIFPHPREGREEMDERGWKGEGQRRGKKESPFKINMQDLDIPPFRGSKARPEGQPPPQPQFQRDNRTPTEREKNQRAEEERLQMEKEKFIKEKLTKERENARQMLLNAKPHSREMRNGPFDLQNIPSFPDLQRRKQQRQVQPQPSDQSDKRRKDELENRQDQFGLSSRDDTKEQHKKQLDAAKQMDLQPQTQQQNDLKRFRPTDIVFPPPRGQKKQQQQIDAIRGKDGNPQGFGAFQREIPTNDKMAPHPPPPHNPLRYINQIPDIPAFNKSKKDPREMEKKKQSETARGGQFMSMNQVPTQTQRTPRIDPHELHIPQFRARSDARIGKQQMGVTTIEQKDTQDSSGQNRYDQPSTPTQANTTAQVSSAIQFTQPTQPTQPIDKQVESLTIVPHKQSKLKIDPRTLEIPTFQRHRQPEPSPPTNRISHSQAVMQTAKEERKPEDNIPTHDYSVSMAQQRVLTARSGEDAFNSTHSFGLPIQAAKSPTPTTDTNMAINDATPAPHHLLLPQQSDYPTQPSFSTPSSPKHHHNTARPSYLGIENHILEEGSSSETTTRSTTPQ</sequence>
<dbReference type="PROSITE" id="PS00108">
    <property type="entry name" value="PROTEIN_KINASE_ST"/>
    <property type="match status" value="1"/>
</dbReference>
<dbReference type="InterPro" id="IPR000719">
    <property type="entry name" value="Prot_kinase_dom"/>
</dbReference>
<dbReference type="InterPro" id="IPR008271">
    <property type="entry name" value="Ser/Thr_kinase_AS"/>
</dbReference>
<feature type="region of interest" description="Disordered" evidence="5">
    <location>
        <begin position="828"/>
        <end position="917"/>
    </location>
</feature>
<protein>
    <recommendedName>
        <fullName evidence="1">non-specific serine/threonine protein kinase</fullName>
        <ecNumber evidence="1">2.7.11.1</ecNumber>
    </recommendedName>
</protein>
<name>A0ABQ9Y174_9EUKA</name>
<feature type="domain" description="Protein kinase" evidence="6">
    <location>
        <begin position="25"/>
        <end position="293"/>
    </location>
</feature>
<dbReference type="PROSITE" id="PS50011">
    <property type="entry name" value="PROTEIN_KINASE_DOM"/>
    <property type="match status" value="1"/>
</dbReference>
<feature type="compositionally biased region" description="Basic and acidic residues" evidence="5">
    <location>
        <begin position="361"/>
        <end position="387"/>
    </location>
</feature>
<feature type="compositionally biased region" description="Basic and acidic residues" evidence="5">
    <location>
        <begin position="663"/>
        <end position="683"/>
    </location>
</feature>
<proteinExistence type="predicted"/>
<feature type="compositionally biased region" description="Basic and acidic residues" evidence="5">
    <location>
        <begin position="419"/>
        <end position="457"/>
    </location>
</feature>
<evidence type="ECO:0000256" key="2">
    <source>
        <dbReference type="ARBA" id="ARBA00022741"/>
    </source>
</evidence>
<dbReference type="GO" id="GO:0004674">
    <property type="term" value="F:protein serine/threonine kinase activity"/>
    <property type="evidence" value="ECO:0007669"/>
    <property type="project" value="UniProtKB-EC"/>
</dbReference>
<comment type="caution">
    <text evidence="7">The sequence shown here is derived from an EMBL/GenBank/DDBJ whole genome shotgun (WGS) entry which is preliminary data.</text>
</comment>
<keyword evidence="2 4" id="KW-0547">Nucleotide-binding</keyword>
<feature type="compositionally biased region" description="Low complexity" evidence="5">
    <location>
        <begin position="903"/>
        <end position="917"/>
    </location>
</feature>
<feature type="compositionally biased region" description="Basic and acidic residues" evidence="5">
    <location>
        <begin position="503"/>
        <end position="516"/>
    </location>
</feature>
<dbReference type="CDD" id="cd14016">
    <property type="entry name" value="STKc_CK1"/>
    <property type="match status" value="1"/>
</dbReference>
<organism evidence="7 8">
    <name type="scientific">Blattamonas nauphoetae</name>
    <dbReference type="NCBI Taxonomy" id="2049346"/>
    <lineage>
        <taxon>Eukaryota</taxon>
        <taxon>Metamonada</taxon>
        <taxon>Preaxostyla</taxon>
        <taxon>Oxymonadida</taxon>
        <taxon>Blattamonas</taxon>
    </lineage>
</organism>
<dbReference type="InterPro" id="IPR050235">
    <property type="entry name" value="CK1_Ser-Thr_kinase"/>
</dbReference>
<feature type="region of interest" description="Disordered" evidence="5">
    <location>
        <begin position="766"/>
        <end position="807"/>
    </location>
</feature>
<dbReference type="InterPro" id="IPR017441">
    <property type="entry name" value="Protein_kinase_ATP_BS"/>
</dbReference>
<feature type="compositionally biased region" description="Polar residues" evidence="5">
    <location>
        <begin position="840"/>
        <end position="851"/>
    </location>
</feature>
<evidence type="ECO:0000313" key="7">
    <source>
        <dbReference type="EMBL" id="KAK2957482.1"/>
    </source>
</evidence>
<evidence type="ECO:0000256" key="1">
    <source>
        <dbReference type="ARBA" id="ARBA00012513"/>
    </source>
</evidence>
<dbReference type="SMART" id="SM00220">
    <property type="entry name" value="S_TKc"/>
    <property type="match status" value="1"/>
</dbReference>
<feature type="compositionally biased region" description="Polar residues" evidence="5">
    <location>
        <begin position="779"/>
        <end position="789"/>
    </location>
</feature>
<accession>A0ABQ9Y174</accession>
<keyword evidence="7" id="KW-0808">Transferase</keyword>
<evidence type="ECO:0000259" key="6">
    <source>
        <dbReference type="PROSITE" id="PS50011"/>
    </source>
</evidence>